<keyword evidence="3 6" id="KW-0812">Transmembrane</keyword>
<feature type="transmembrane region" description="Helical" evidence="6">
    <location>
        <begin position="429"/>
        <end position="451"/>
    </location>
</feature>
<dbReference type="Gene3D" id="1.10.4160.10">
    <property type="entry name" value="Hydantoin permease"/>
    <property type="match status" value="1"/>
</dbReference>
<comment type="caution">
    <text evidence="7">The sequence shown here is derived from an EMBL/GenBank/DDBJ whole genome shotgun (WGS) entry which is preliminary data.</text>
</comment>
<evidence type="ECO:0000256" key="1">
    <source>
        <dbReference type="ARBA" id="ARBA00004141"/>
    </source>
</evidence>
<dbReference type="InterPro" id="IPR001248">
    <property type="entry name" value="Pur-cyt_permease"/>
</dbReference>
<comment type="subcellular location">
    <subcellularLocation>
        <location evidence="1">Membrane</location>
        <topology evidence="1">Multi-pass membrane protein</topology>
    </subcellularLocation>
</comment>
<evidence type="ECO:0000256" key="5">
    <source>
        <dbReference type="ARBA" id="ARBA00023136"/>
    </source>
</evidence>
<dbReference type="GO" id="GO:0005886">
    <property type="term" value="C:plasma membrane"/>
    <property type="evidence" value="ECO:0007669"/>
    <property type="project" value="TreeGrafter"/>
</dbReference>
<name>A0A6I2GFU7_9LACT</name>
<evidence type="ECO:0000256" key="4">
    <source>
        <dbReference type="ARBA" id="ARBA00022989"/>
    </source>
</evidence>
<protein>
    <submittedName>
        <fullName evidence="7">Putative allantoin permease</fullName>
    </submittedName>
</protein>
<feature type="transmembrane region" description="Helical" evidence="6">
    <location>
        <begin position="169"/>
        <end position="189"/>
    </location>
</feature>
<gene>
    <name evidence="7" type="ORF">GIY09_00390</name>
</gene>
<feature type="transmembrane region" description="Helical" evidence="6">
    <location>
        <begin position="236"/>
        <end position="258"/>
    </location>
</feature>
<dbReference type="EMBL" id="WJQS01000001">
    <property type="protein sequence ID" value="MRI84361.1"/>
    <property type="molecule type" value="Genomic_DNA"/>
</dbReference>
<evidence type="ECO:0000313" key="8">
    <source>
        <dbReference type="Proteomes" id="UP000430975"/>
    </source>
</evidence>
<dbReference type="Proteomes" id="UP000430975">
    <property type="component" value="Unassembled WGS sequence"/>
</dbReference>
<feature type="transmembrane region" description="Helical" evidence="6">
    <location>
        <begin position="201"/>
        <end position="224"/>
    </location>
</feature>
<comment type="similarity">
    <text evidence="2">Belongs to the purine-cytosine permease (2.A.39) family.</text>
</comment>
<dbReference type="AlphaFoldDB" id="A0A6I2GFU7"/>
<feature type="transmembrane region" description="Helical" evidence="6">
    <location>
        <begin position="457"/>
        <end position="480"/>
    </location>
</feature>
<evidence type="ECO:0000256" key="2">
    <source>
        <dbReference type="ARBA" id="ARBA00008974"/>
    </source>
</evidence>
<dbReference type="RefSeq" id="WP_153862880.1">
    <property type="nucleotide sequence ID" value="NZ_WJQS01000001.1"/>
</dbReference>
<organism evidence="7 8">
    <name type="scientific">Fundicoccus ignavus</name>
    <dbReference type="NCBI Taxonomy" id="2664442"/>
    <lineage>
        <taxon>Bacteria</taxon>
        <taxon>Bacillati</taxon>
        <taxon>Bacillota</taxon>
        <taxon>Bacilli</taxon>
        <taxon>Lactobacillales</taxon>
        <taxon>Aerococcaceae</taxon>
        <taxon>Fundicoccus</taxon>
    </lineage>
</organism>
<feature type="transmembrane region" description="Helical" evidence="6">
    <location>
        <begin position="357"/>
        <end position="377"/>
    </location>
</feature>
<feature type="transmembrane region" description="Helical" evidence="6">
    <location>
        <begin position="42"/>
        <end position="64"/>
    </location>
</feature>
<dbReference type="NCBIfam" id="NF008476">
    <property type="entry name" value="PRK11375.1"/>
    <property type="match status" value="1"/>
</dbReference>
<proteinExistence type="inferred from homology"/>
<evidence type="ECO:0000256" key="3">
    <source>
        <dbReference type="ARBA" id="ARBA00022692"/>
    </source>
</evidence>
<sequence length="494" mass="52873">METQDYKVTHADITKFRARGYTNEDILPKVSEKRNTGLMNYFTLWMGSVHNIPNYAAVGGFLVLGMSPINVMLALVVSALVVAVFMTMNGLAGSKYGIPFSMHLRSTYGNTGSKLPGFLRGGIAAIAWFGLQNYTGSQALLILIGKLWPGFLTIGDGATILGITIPGLIAFTVFWAANLLIGLGGGGILNKFTAILSPIIYLVFGGMTIWAIRVAGGIGNILAYDVAGATAGINPIVGYLMIIASVLAVWAAPGVSVADFTQNAKSSRDQILGQTGSFLVSYAVFAFASVVILIGGSINAGTTEWDVLNIINSWDSTPAIIISSLVLLMTTISTNATGNIIPAAYQLTALLPKHINYRKGVILASVISFLIMPWKLMENADSIYIFLNAIGALLGPVAGIMIAHYFFLNKQKIDLDQLYFDERDKSVNSIYRGTNMQAYIATFVGLVVSLIGQFIPALAFISNIAWLAGFATGFLVYWLLTKTANKDSVIGAIK</sequence>
<keyword evidence="4 6" id="KW-1133">Transmembrane helix</keyword>
<dbReference type="PANTHER" id="PTHR30618">
    <property type="entry name" value="NCS1 FAMILY PURINE/PYRIMIDINE TRANSPORTER"/>
    <property type="match status" value="1"/>
</dbReference>
<feature type="transmembrane region" description="Helical" evidence="6">
    <location>
        <begin position="383"/>
        <end position="408"/>
    </location>
</feature>
<keyword evidence="5 6" id="KW-0472">Membrane</keyword>
<dbReference type="GO" id="GO:0015205">
    <property type="term" value="F:nucleobase transmembrane transporter activity"/>
    <property type="evidence" value="ECO:0007669"/>
    <property type="project" value="TreeGrafter"/>
</dbReference>
<dbReference type="Pfam" id="PF02133">
    <property type="entry name" value="Transp_cyt_pur"/>
    <property type="match status" value="1"/>
</dbReference>
<accession>A0A6I2GFU7</accession>
<dbReference type="PANTHER" id="PTHR30618:SF0">
    <property type="entry name" value="PURINE-URACIL PERMEASE NCS1"/>
    <property type="match status" value="1"/>
</dbReference>
<feature type="transmembrane region" description="Helical" evidence="6">
    <location>
        <begin position="71"/>
        <end position="92"/>
    </location>
</feature>
<evidence type="ECO:0000256" key="6">
    <source>
        <dbReference type="SAM" id="Phobius"/>
    </source>
</evidence>
<keyword evidence="8" id="KW-1185">Reference proteome</keyword>
<reference evidence="7 8" key="1">
    <citation type="submission" date="2019-11" db="EMBL/GenBank/DDBJ databases">
        <title>Characterisation of Fundicoccus ignavus gen. nov. sp. nov., a novel genus of the family Aerococcaceae isolated from bulk tank milk.</title>
        <authorList>
            <person name="Siebert A."/>
            <person name="Huptas C."/>
            <person name="Wenning M."/>
            <person name="Scherer S."/>
            <person name="Doll E.V."/>
        </authorList>
    </citation>
    <scope>NUCLEOTIDE SEQUENCE [LARGE SCALE GENOMIC DNA]</scope>
    <source>
        <strain evidence="7 8">WS4759</strain>
    </source>
</reference>
<feature type="transmembrane region" description="Helical" evidence="6">
    <location>
        <begin position="320"/>
        <end position="345"/>
    </location>
</feature>
<dbReference type="InterPro" id="IPR045225">
    <property type="entry name" value="Uracil/uridine/allantoin_perm"/>
</dbReference>
<feature type="transmembrane region" description="Helical" evidence="6">
    <location>
        <begin position="279"/>
        <end position="300"/>
    </location>
</feature>
<evidence type="ECO:0000313" key="7">
    <source>
        <dbReference type="EMBL" id="MRI84361.1"/>
    </source>
</evidence>